<feature type="signal peptide" evidence="1">
    <location>
        <begin position="1"/>
        <end position="17"/>
    </location>
</feature>
<keyword evidence="3" id="KW-1185">Reference proteome</keyword>
<dbReference type="Pfam" id="PF05643">
    <property type="entry name" value="GNA1162-like"/>
    <property type="match status" value="1"/>
</dbReference>
<organism evidence="2 3">
    <name type="scientific">Hydrogenophaga laconesensis</name>
    <dbReference type="NCBI Taxonomy" id="1805971"/>
    <lineage>
        <taxon>Bacteria</taxon>
        <taxon>Pseudomonadati</taxon>
        <taxon>Pseudomonadota</taxon>
        <taxon>Betaproteobacteria</taxon>
        <taxon>Burkholderiales</taxon>
        <taxon>Comamonadaceae</taxon>
        <taxon>Hydrogenophaga</taxon>
    </lineage>
</organism>
<evidence type="ECO:0000313" key="3">
    <source>
        <dbReference type="Proteomes" id="UP001265550"/>
    </source>
</evidence>
<dbReference type="InterPro" id="IPR008517">
    <property type="entry name" value="GNA1162-like"/>
</dbReference>
<gene>
    <name evidence="2" type="ORF">J2X09_001645</name>
</gene>
<feature type="chain" id="PRO_5045567070" description="Lipoprotein" evidence="1">
    <location>
        <begin position="18"/>
        <end position="222"/>
    </location>
</feature>
<comment type="caution">
    <text evidence="2">The sequence shown here is derived from an EMBL/GenBank/DDBJ whole genome shotgun (WGS) entry which is preliminary data.</text>
</comment>
<dbReference type="EMBL" id="JAVDWE010000003">
    <property type="protein sequence ID" value="MDR7093913.1"/>
    <property type="molecule type" value="Genomic_DNA"/>
</dbReference>
<sequence>MTLSLSRLISMTTVAIATLLTGCAAPKAYDYTAFKQARPRSILVLPPVNESVDIKATHSLLSQSSRPLAEAGYYVLPVALVEETFRQNGLTQADDIHAVELKKLNDIFGADAVLYLNVKRYGSTYYVLGSATVVEAQARLVDTRTGTLLWDGKASASSEEGKSNNNGLVGMLITAVVQQVISSVTDQSHEIAGIASQRLLSVQSGKGLLPGPRHPAYADAAP</sequence>
<reference evidence="2 3" key="1">
    <citation type="submission" date="2023-07" db="EMBL/GenBank/DDBJ databases">
        <title>Sorghum-associated microbial communities from plants grown in Nebraska, USA.</title>
        <authorList>
            <person name="Schachtman D."/>
        </authorList>
    </citation>
    <scope>NUCLEOTIDE SEQUENCE [LARGE SCALE GENOMIC DNA]</scope>
    <source>
        <strain evidence="2 3">BE240</strain>
    </source>
</reference>
<dbReference type="Gene3D" id="3.40.50.10610">
    <property type="entry name" value="ABC-type transport auxiliary lipoprotein component"/>
    <property type="match status" value="1"/>
</dbReference>
<evidence type="ECO:0000256" key="1">
    <source>
        <dbReference type="SAM" id="SignalP"/>
    </source>
</evidence>
<dbReference type="Proteomes" id="UP001265550">
    <property type="component" value="Unassembled WGS sequence"/>
</dbReference>
<dbReference type="RefSeq" id="WP_204732227.1">
    <property type="nucleotide sequence ID" value="NZ_JAVDWE010000003.1"/>
</dbReference>
<proteinExistence type="predicted"/>
<dbReference type="PROSITE" id="PS51257">
    <property type="entry name" value="PROKAR_LIPOPROTEIN"/>
    <property type="match status" value="1"/>
</dbReference>
<evidence type="ECO:0000313" key="2">
    <source>
        <dbReference type="EMBL" id="MDR7093913.1"/>
    </source>
</evidence>
<protein>
    <recommendedName>
        <fullName evidence="4">Lipoprotein</fullName>
    </recommendedName>
</protein>
<keyword evidence="1" id="KW-0732">Signal</keyword>
<name>A0ABU1V9L7_9BURK</name>
<accession>A0ABU1V9L7</accession>
<evidence type="ECO:0008006" key="4">
    <source>
        <dbReference type="Google" id="ProtNLM"/>
    </source>
</evidence>